<proteinExistence type="predicted"/>
<evidence type="ECO:0000313" key="2">
    <source>
        <dbReference type="Proteomes" id="UP000323994"/>
    </source>
</evidence>
<keyword evidence="2" id="KW-1185">Reference proteome</keyword>
<dbReference type="RefSeq" id="WP_139012706.1">
    <property type="nucleotide sequence ID" value="NZ_VBSN01000038.1"/>
</dbReference>
<organism evidence="1 2">
    <name type="scientific">Dyadobacter flavalbus</name>
    <dbReference type="NCBI Taxonomy" id="2579942"/>
    <lineage>
        <taxon>Bacteria</taxon>
        <taxon>Pseudomonadati</taxon>
        <taxon>Bacteroidota</taxon>
        <taxon>Cytophagia</taxon>
        <taxon>Cytophagales</taxon>
        <taxon>Spirosomataceae</taxon>
        <taxon>Dyadobacter</taxon>
    </lineage>
</organism>
<evidence type="ECO:0008006" key="3">
    <source>
        <dbReference type="Google" id="ProtNLM"/>
    </source>
</evidence>
<dbReference type="Proteomes" id="UP000323994">
    <property type="component" value="Unassembled WGS sequence"/>
</dbReference>
<dbReference type="PROSITE" id="PS51257">
    <property type="entry name" value="PROKAR_LIPOPROTEIN"/>
    <property type="match status" value="1"/>
</dbReference>
<comment type="caution">
    <text evidence="1">The sequence shown here is derived from an EMBL/GenBank/DDBJ whole genome shotgun (WGS) entry which is preliminary data.</text>
</comment>
<gene>
    <name evidence="1" type="ORF">FEM33_14460</name>
</gene>
<name>A0A5M8QT65_9BACT</name>
<dbReference type="EMBL" id="VBSN01000038">
    <property type="protein sequence ID" value="KAA6439457.1"/>
    <property type="molecule type" value="Genomic_DNA"/>
</dbReference>
<protein>
    <recommendedName>
        <fullName evidence="3">Lipoprotein</fullName>
    </recommendedName>
</protein>
<reference evidence="1 2" key="1">
    <citation type="submission" date="2019-05" db="EMBL/GenBank/DDBJ databases">
        <authorList>
            <person name="Qu J.-H."/>
        </authorList>
    </citation>
    <scope>NUCLEOTIDE SEQUENCE [LARGE SCALE GENOMIC DNA]</scope>
    <source>
        <strain evidence="1 2">NS28</strain>
    </source>
</reference>
<dbReference type="AlphaFoldDB" id="A0A5M8QT65"/>
<evidence type="ECO:0000313" key="1">
    <source>
        <dbReference type="EMBL" id="KAA6439457.1"/>
    </source>
</evidence>
<dbReference type="OrthoDB" id="1098690at2"/>
<accession>A0A5M8QT65</accession>
<sequence>MKKFVLPVLIVCSLLSCKDKDVSSNVSVCGVNDPVRNLPWLKNLIEKAIDDKEANILTVKLLEFKGRPIFNYNTLYMSCYGCVNYECDGSRVDISKFTEQELKEFWALINDASGKKTILWPEK</sequence>